<dbReference type="PANTHER" id="PTHR30438">
    <property type="entry name" value="36 KDA ANTIGEN-RELATED"/>
    <property type="match status" value="1"/>
</dbReference>
<dbReference type="EMBL" id="PPCN01000004">
    <property type="protein sequence ID" value="POF31668.1"/>
    <property type="molecule type" value="Genomic_DNA"/>
</dbReference>
<accession>A0A2S3UVC3</accession>
<dbReference type="SUPFAM" id="SSF111369">
    <property type="entry name" value="HlyD-like secretion proteins"/>
    <property type="match status" value="1"/>
</dbReference>
<keyword evidence="2" id="KW-0472">Membrane</keyword>
<evidence type="ECO:0000259" key="4">
    <source>
        <dbReference type="Pfam" id="PF25917"/>
    </source>
</evidence>
<feature type="domain" description="Multidrug resistance protein MdtA-like alpha-helical hairpin" evidence="3">
    <location>
        <begin position="116"/>
        <end position="176"/>
    </location>
</feature>
<keyword evidence="1" id="KW-0175">Coiled coil</keyword>
<dbReference type="Proteomes" id="UP000236959">
    <property type="component" value="Unassembled WGS sequence"/>
</dbReference>
<evidence type="ECO:0000256" key="1">
    <source>
        <dbReference type="SAM" id="Coils"/>
    </source>
</evidence>
<dbReference type="GO" id="GO:0005886">
    <property type="term" value="C:plasma membrane"/>
    <property type="evidence" value="ECO:0007669"/>
    <property type="project" value="TreeGrafter"/>
</dbReference>
<comment type="caution">
    <text evidence="5">The sequence shown here is derived from an EMBL/GenBank/DDBJ whole genome shotgun (WGS) entry which is preliminary data.</text>
</comment>
<evidence type="ECO:0000256" key="2">
    <source>
        <dbReference type="SAM" id="Phobius"/>
    </source>
</evidence>
<dbReference type="Gene3D" id="2.40.50.100">
    <property type="match status" value="1"/>
</dbReference>
<feature type="domain" description="Multidrug resistance protein MdtA-like barrel-sandwich hybrid" evidence="4">
    <location>
        <begin position="59"/>
        <end position="219"/>
    </location>
</feature>
<evidence type="ECO:0000259" key="3">
    <source>
        <dbReference type="Pfam" id="PF25876"/>
    </source>
</evidence>
<dbReference type="Gene3D" id="1.10.287.470">
    <property type="entry name" value="Helix hairpin bin"/>
    <property type="match status" value="1"/>
</dbReference>
<evidence type="ECO:0000313" key="6">
    <source>
        <dbReference type="Proteomes" id="UP000236959"/>
    </source>
</evidence>
<dbReference type="InterPro" id="IPR058625">
    <property type="entry name" value="MdtA-like_BSH"/>
</dbReference>
<name>A0A2S3UVC3_9HYPH</name>
<evidence type="ECO:0000313" key="5">
    <source>
        <dbReference type="EMBL" id="POF31668.1"/>
    </source>
</evidence>
<feature type="transmembrane region" description="Helical" evidence="2">
    <location>
        <begin position="20"/>
        <end position="39"/>
    </location>
</feature>
<dbReference type="AlphaFoldDB" id="A0A2S3UVC3"/>
<dbReference type="Pfam" id="PF25917">
    <property type="entry name" value="BSH_RND"/>
    <property type="match status" value="1"/>
</dbReference>
<keyword evidence="6" id="KW-1185">Reference proteome</keyword>
<gene>
    <name evidence="5" type="ORF">CLV41_104237</name>
</gene>
<keyword evidence="2" id="KW-1133">Transmembrane helix</keyword>
<reference evidence="5 6" key="1">
    <citation type="submission" date="2018-01" db="EMBL/GenBank/DDBJ databases">
        <title>Genomic Encyclopedia of Archaeal and Bacterial Type Strains, Phase II (KMG-II): from individual species to whole genera.</title>
        <authorList>
            <person name="Goeker M."/>
        </authorList>
    </citation>
    <scope>NUCLEOTIDE SEQUENCE [LARGE SCALE GENOMIC DNA]</scope>
    <source>
        <strain evidence="5 6">DSM 17023</strain>
    </source>
</reference>
<dbReference type="PANTHER" id="PTHR30438:SF2">
    <property type="entry name" value="MEMBRANE PROTEIN"/>
    <property type="match status" value="1"/>
</dbReference>
<organism evidence="5 6">
    <name type="scientific">Roseibium marinum</name>
    <dbReference type="NCBI Taxonomy" id="281252"/>
    <lineage>
        <taxon>Bacteria</taxon>
        <taxon>Pseudomonadati</taxon>
        <taxon>Pseudomonadota</taxon>
        <taxon>Alphaproteobacteria</taxon>
        <taxon>Hyphomicrobiales</taxon>
        <taxon>Stappiaceae</taxon>
        <taxon>Roseibium</taxon>
    </lineage>
</organism>
<feature type="coiled-coil region" evidence="1">
    <location>
        <begin position="152"/>
        <end position="200"/>
    </location>
</feature>
<dbReference type="Pfam" id="PF25876">
    <property type="entry name" value="HH_MFP_RND"/>
    <property type="match status" value="1"/>
</dbReference>
<protein>
    <submittedName>
        <fullName evidence="5">HlyD family secretion protein</fullName>
    </submittedName>
</protein>
<sequence length="342" mass="36754">MSSGVLQTQGDATMSLNFKVLFPVLLLLAAVGGGSYWWYVNRDRLPDEIAYGNGRIEAETVQIATKNGGRVLEVLVDEGDLVEEGQLLARIDTDELQSSLAGAKANVAAARDLVASTRALAAQRESELKYAAQALQRSQTLVAKGHISQQEADQRQTAKETAEAALAAAQAQFNNAGSLVEAARAEVNRIGTLIEEAELKAPIAGRVQYRLAEPGEVLSVGGRVITLLDLAHVYMTIFLPTTEVGLVYIGAEARIVLDAAPGYVIPANVSFVAADAQFTPREVETRTEREKLMFRIKISIPAELLKEHIEKVRTGLPGVAYVMMAPGTAWPADLAVHLPSVK</sequence>
<keyword evidence="2" id="KW-0812">Transmembrane</keyword>
<dbReference type="InterPro" id="IPR058624">
    <property type="entry name" value="MdtA-like_HH"/>
</dbReference>
<proteinExistence type="predicted"/>
<dbReference type="Gene3D" id="2.40.30.170">
    <property type="match status" value="1"/>
</dbReference>